<feature type="region of interest" description="Disordered" evidence="1">
    <location>
        <begin position="1"/>
        <end position="61"/>
    </location>
</feature>
<reference evidence="2 3" key="1">
    <citation type="submission" date="2023-09" db="EMBL/GenBank/DDBJ databases">
        <authorList>
            <person name="Wang M."/>
        </authorList>
    </citation>
    <scope>NUCLEOTIDE SEQUENCE [LARGE SCALE GENOMIC DNA]</scope>
    <source>
        <strain evidence="2">GT-2023</strain>
        <tissue evidence="2">Liver</tissue>
    </source>
</reference>
<sequence length="285" mass="30031">MDDTSPTQDPEPSQPPPCCAELPEPTADGEPEPAAVDEPSGATEWTTAPEPEPETSDQVREPAAVEIAGATESPTHAATAGADAPGQPVSILRDTGAAQSFILAGALPFSPETYSDLVTGPARIRVRTELLVEGVSVILGNDLAGGKVFPCPIVVDKSVVTGHQMLLLIFLLCSTLVLLLEHSPQTATSLKVGKEDLAAAQKTDPSLSFCLDAAVSLEKAAGGPVTYYWDDGVLMRRWRPPVNGDVLAVHQLVLPSAYHTQILKLVHEHPLSGHLGITKTYKGED</sequence>
<dbReference type="Gene3D" id="1.10.340.70">
    <property type="match status" value="1"/>
</dbReference>
<proteinExistence type="predicted"/>
<evidence type="ECO:0000313" key="3">
    <source>
        <dbReference type="Proteomes" id="UP001558613"/>
    </source>
</evidence>
<keyword evidence="3" id="KW-1185">Reference proteome</keyword>
<evidence type="ECO:0000256" key="1">
    <source>
        <dbReference type="SAM" id="MobiDB-lite"/>
    </source>
</evidence>
<protein>
    <submittedName>
        <fullName evidence="2">Uncharacterized protein</fullName>
    </submittedName>
</protein>
<gene>
    <name evidence="2" type="ORF">QQF64_017343</name>
</gene>
<feature type="compositionally biased region" description="Low complexity" evidence="1">
    <location>
        <begin position="1"/>
        <end position="11"/>
    </location>
</feature>
<dbReference type="EMBL" id="JAYMGO010000021">
    <property type="protein sequence ID" value="KAL1252650.1"/>
    <property type="molecule type" value="Genomic_DNA"/>
</dbReference>
<feature type="region of interest" description="Disordered" evidence="1">
    <location>
        <begin position="71"/>
        <end position="90"/>
    </location>
</feature>
<accession>A0ABR3LIG7</accession>
<comment type="caution">
    <text evidence="2">The sequence shown here is derived from an EMBL/GenBank/DDBJ whole genome shotgun (WGS) entry which is preliminary data.</text>
</comment>
<dbReference type="Proteomes" id="UP001558613">
    <property type="component" value="Unassembled WGS sequence"/>
</dbReference>
<name>A0ABR3LIG7_9TELE</name>
<evidence type="ECO:0000313" key="2">
    <source>
        <dbReference type="EMBL" id="KAL1252650.1"/>
    </source>
</evidence>
<organism evidence="2 3">
    <name type="scientific">Cirrhinus molitorella</name>
    <name type="common">mud carp</name>
    <dbReference type="NCBI Taxonomy" id="172907"/>
    <lineage>
        <taxon>Eukaryota</taxon>
        <taxon>Metazoa</taxon>
        <taxon>Chordata</taxon>
        <taxon>Craniata</taxon>
        <taxon>Vertebrata</taxon>
        <taxon>Euteleostomi</taxon>
        <taxon>Actinopterygii</taxon>
        <taxon>Neopterygii</taxon>
        <taxon>Teleostei</taxon>
        <taxon>Ostariophysi</taxon>
        <taxon>Cypriniformes</taxon>
        <taxon>Cyprinidae</taxon>
        <taxon>Labeoninae</taxon>
        <taxon>Labeonini</taxon>
        <taxon>Cirrhinus</taxon>
    </lineage>
</organism>